<dbReference type="AlphaFoldDB" id="A0AA42TT92"/>
<name>A0AA42TT92_9BURK</name>
<dbReference type="Proteomes" id="UP001161065">
    <property type="component" value="Unassembled WGS sequence"/>
</dbReference>
<proteinExistence type="predicted"/>
<organism evidence="1 2">
    <name type="scientific">Comamonas thiooxydans</name>
    <dbReference type="NCBI Taxonomy" id="363952"/>
    <lineage>
        <taxon>Bacteria</taxon>
        <taxon>Pseudomonadati</taxon>
        <taxon>Pseudomonadota</taxon>
        <taxon>Betaproteobacteria</taxon>
        <taxon>Burkholderiales</taxon>
        <taxon>Comamonadaceae</taxon>
        <taxon>Comamonas</taxon>
    </lineage>
</organism>
<protein>
    <submittedName>
        <fullName evidence="1">Uncharacterized protein</fullName>
    </submittedName>
</protein>
<accession>A0AA42TT92</accession>
<reference evidence="1" key="1">
    <citation type="submission" date="2022-09" db="EMBL/GenBank/DDBJ databases">
        <title>Intensive care unit water sources are persistently colonized with multi-drug resistant bacteria and are the site of extensive horizontal gene transfer of antibiotic resistance genes.</title>
        <authorList>
            <person name="Diorio-Toth L."/>
        </authorList>
    </citation>
    <scope>NUCLEOTIDE SEQUENCE</scope>
    <source>
        <strain evidence="1">GD03832</strain>
    </source>
</reference>
<dbReference type="EMBL" id="JAOCEK010000011">
    <property type="protein sequence ID" value="MDH1335341.1"/>
    <property type="molecule type" value="Genomic_DNA"/>
</dbReference>
<sequence length="68" mass="7541">MLNQCRTPARPLLFARSECIHDINAIGVAAAKPSIELPEYRLTARLFQGQVQGPAYTAEVFCLSHELL</sequence>
<evidence type="ECO:0000313" key="2">
    <source>
        <dbReference type="Proteomes" id="UP001161065"/>
    </source>
</evidence>
<gene>
    <name evidence="1" type="ORF">N5D63_14445</name>
</gene>
<comment type="caution">
    <text evidence="1">The sequence shown here is derived from an EMBL/GenBank/DDBJ whole genome shotgun (WGS) entry which is preliminary data.</text>
</comment>
<dbReference type="RefSeq" id="WP_131394480.1">
    <property type="nucleotide sequence ID" value="NZ_AWOS01000022.1"/>
</dbReference>
<evidence type="ECO:0000313" key="1">
    <source>
        <dbReference type="EMBL" id="MDH1335341.1"/>
    </source>
</evidence>